<dbReference type="GO" id="GO:0003743">
    <property type="term" value="F:translation initiation factor activity"/>
    <property type="evidence" value="ECO:0007669"/>
    <property type="project" value="UniProtKB-UniRule"/>
</dbReference>
<dbReference type="HAMAP" id="MF_03001">
    <property type="entry name" value="eIF3b"/>
    <property type="match status" value="1"/>
</dbReference>
<dbReference type="Gene3D" id="3.30.70.330">
    <property type="match status" value="1"/>
</dbReference>
<comment type="function">
    <text evidence="8">RNA-binding component of the eukaryotic translation initiation factor 3 (eIF-3) complex, which is involved in protein synthesis of a specialized repertoire of mRNAs and, together with other initiation factors, stimulates binding of mRNA and methionyl-tRNAi to the 40S ribosome. The eIF-3 complex specifically targets and initiates translation of a subset of mRNAs involved in cell proliferation.</text>
</comment>
<organism evidence="11 12">
    <name type="scientific">Xylaria flabelliformis</name>
    <dbReference type="NCBI Taxonomy" id="2512241"/>
    <lineage>
        <taxon>Eukaryota</taxon>
        <taxon>Fungi</taxon>
        <taxon>Dikarya</taxon>
        <taxon>Ascomycota</taxon>
        <taxon>Pezizomycotina</taxon>
        <taxon>Sordariomycetes</taxon>
        <taxon>Xylariomycetidae</taxon>
        <taxon>Xylariales</taxon>
        <taxon>Xylariaceae</taxon>
        <taxon>Xylaria</taxon>
    </lineage>
</organism>
<keyword evidence="3 8" id="KW-0396">Initiation factor</keyword>
<keyword evidence="2 8" id="KW-0963">Cytoplasm</keyword>
<evidence type="ECO:0000256" key="8">
    <source>
        <dbReference type="HAMAP-Rule" id="MF_03001"/>
    </source>
</evidence>
<evidence type="ECO:0000256" key="1">
    <source>
        <dbReference type="ARBA" id="ARBA00004496"/>
    </source>
</evidence>
<dbReference type="FunFam" id="2.130.10.10:FF:000419">
    <property type="entry name" value="Eukaryotic translation initiation factor 3 subunit B"/>
    <property type="match status" value="1"/>
</dbReference>
<dbReference type="SUPFAM" id="SSF54928">
    <property type="entry name" value="RNA-binding domain, RBD"/>
    <property type="match status" value="1"/>
</dbReference>
<evidence type="ECO:0000256" key="5">
    <source>
        <dbReference type="ARBA" id="ARBA00022737"/>
    </source>
</evidence>
<gene>
    <name evidence="8" type="primary">PRT1</name>
    <name evidence="11" type="ORF">FHL15_001297</name>
</gene>
<dbReference type="OrthoDB" id="10250414at2759"/>
<dbReference type="FunFam" id="3.30.70.330:FF:000235">
    <property type="entry name" value="Eukaryotic translation initiation factor 3 subunit B"/>
    <property type="match status" value="1"/>
</dbReference>
<keyword evidence="7 8" id="KW-0648">Protein biosynthesis</keyword>
<dbReference type="InterPro" id="IPR013979">
    <property type="entry name" value="TIF_beta_prop-like"/>
</dbReference>
<feature type="region of interest" description="Disordered" evidence="9">
    <location>
        <begin position="853"/>
        <end position="874"/>
    </location>
</feature>
<evidence type="ECO:0000256" key="7">
    <source>
        <dbReference type="ARBA" id="ARBA00022917"/>
    </source>
</evidence>
<comment type="subunit">
    <text evidence="8">Component of the eukaryotic translation initiation factor 3 (eIF-3) complex.</text>
</comment>
<keyword evidence="5" id="KW-0677">Repeat</keyword>
<dbReference type="InterPro" id="IPR035979">
    <property type="entry name" value="RBD_domain_sf"/>
</dbReference>
<dbReference type="GO" id="GO:0003723">
    <property type="term" value="F:RNA binding"/>
    <property type="evidence" value="ECO:0007669"/>
    <property type="project" value="UniProtKB-UniRule"/>
</dbReference>
<evidence type="ECO:0000256" key="4">
    <source>
        <dbReference type="ARBA" id="ARBA00022574"/>
    </source>
</evidence>
<dbReference type="AlphaFoldDB" id="A0A553ID11"/>
<dbReference type="Gene3D" id="2.130.10.10">
    <property type="entry name" value="YVTN repeat-like/Quinoprotein amine dehydrogenase"/>
    <property type="match status" value="1"/>
</dbReference>
<dbReference type="SUPFAM" id="SSF82171">
    <property type="entry name" value="DPP6 N-terminal domain-like"/>
    <property type="match status" value="1"/>
</dbReference>
<dbReference type="InterPro" id="IPR012677">
    <property type="entry name" value="Nucleotide-bd_a/b_plait_sf"/>
</dbReference>
<dbReference type="GO" id="GO:0016282">
    <property type="term" value="C:eukaryotic 43S preinitiation complex"/>
    <property type="evidence" value="ECO:0007669"/>
    <property type="project" value="UniProtKB-UniRule"/>
</dbReference>
<reference evidence="12" key="1">
    <citation type="submission" date="2019-06" db="EMBL/GenBank/DDBJ databases">
        <title>Draft genome sequence of the griseofulvin-producing fungus Xylaria cubensis strain G536.</title>
        <authorList>
            <person name="Mead M.E."/>
            <person name="Raja H.A."/>
            <person name="Steenwyk J.L."/>
            <person name="Knowles S.L."/>
            <person name="Oberlies N.H."/>
            <person name="Rokas A."/>
        </authorList>
    </citation>
    <scope>NUCLEOTIDE SEQUENCE [LARGE SCALE GENOMIC DNA]</scope>
    <source>
        <strain evidence="12">G536</strain>
    </source>
</reference>
<dbReference type="GO" id="GO:0001732">
    <property type="term" value="P:formation of cytoplasmic translation initiation complex"/>
    <property type="evidence" value="ECO:0007669"/>
    <property type="project" value="UniProtKB-UniRule"/>
</dbReference>
<dbReference type="GO" id="GO:0005852">
    <property type="term" value="C:eukaryotic translation initiation factor 3 complex"/>
    <property type="evidence" value="ECO:0007669"/>
    <property type="project" value="UniProtKB-UniRule"/>
</dbReference>
<evidence type="ECO:0000256" key="9">
    <source>
        <dbReference type="SAM" id="MobiDB-lite"/>
    </source>
</evidence>
<keyword evidence="12" id="KW-1185">Reference proteome</keyword>
<evidence type="ECO:0000313" key="12">
    <source>
        <dbReference type="Proteomes" id="UP000319160"/>
    </source>
</evidence>
<dbReference type="STRING" id="2512241.A0A553ID11"/>
<evidence type="ECO:0000259" key="10">
    <source>
        <dbReference type="PROSITE" id="PS50102"/>
    </source>
</evidence>
<keyword evidence="4" id="KW-0853">WD repeat</keyword>
<comment type="subcellular location">
    <subcellularLocation>
        <location evidence="1 8">Cytoplasm</location>
    </subcellularLocation>
</comment>
<evidence type="ECO:0000256" key="2">
    <source>
        <dbReference type="ARBA" id="ARBA00022490"/>
    </source>
</evidence>
<dbReference type="PANTHER" id="PTHR14068">
    <property type="entry name" value="EUKARYOTIC TRANSLATION INITIATION FACTOR 3 EIF3 -RELATED"/>
    <property type="match status" value="1"/>
</dbReference>
<proteinExistence type="inferred from homology"/>
<name>A0A553ID11_9PEZI</name>
<evidence type="ECO:0000256" key="6">
    <source>
        <dbReference type="ARBA" id="ARBA00022884"/>
    </source>
</evidence>
<feature type="domain" description="RRM" evidence="10">
    <location>
        <begin position="193"/>
        <end position="279"/>
    </location>
</feature>
<accession>A0A553ID11</accession>
<dbReference type="GO" id="GO:0031369">
    <property type="term" value="F:translation initiation factor binding"/>
    <property type="evidence" value="ECO:0007669"/>
    <property type="project" value="InterPro"/>
</dbReference>
<evidence type="ECO:0000256" key="3">
    <source>
        <dbReference type="ARBA" id="ARBA00022540"/>
    </source>
</evidence>
<dbReference type="Proteomes" id="UP000319160">
    <property type="component" value="Unassembled WGS sequence"/>
</dbReference>
<sequence>MTVTVIISKSKNAVENYMTVTKYVGTGSYDVGGWRYGGLGHKEGSEGLKTLAGKPTAPFAYPTQSRSSPGVSGLSAFSIHRLVDIRGSSFARRQLNSIQPPTLKSVDFRLDTHTTTTTNHQPPTTNHQLGADTFIRPPGALFYPDHDSLPSMAPSFDTLRDADIDEDDYDEDEIDISDLREKYEVQLEQGYDTFVVVDGLPEVDEAQKPKLVKFLLKKLNSVGKTKEDQVYMPMGDDGKSLRFAFVEFSSPAEAAAAVRQLDMVPLDKKHTLRVNKMTDIDRYGREGRVDDNYVPPKVDEFTEKEHLRYFLADPSGRGRDQIAMYRGDSVGVFWNNEKDTPETIVDRQHWTESFIQWSPLGSFLVSVHQQGVQLWGGASWTRQKRFAHPFVNMLDFSPGEKYIVTWSNRPISIPDEGHPQLSLDEDGKNYVIWDVETAKPLRSFANLDIPAAGPDGAKPPPKFPWPAFKWSADEKYVARLTQGSSISVYELPRMNLLDKTPIKIEGVMDFEWAPATPQREGVKQYEQLFCYWTPEIGSNPAKVGLMSIPSKQVVRTLNLFSVTDAKLHWQSEATYLSVKVDRHSKSKKSQATTLEIFRIKEKGVPVEVVDTIKDTVINFAWEPKGDRFVIITTSEPTGPTAVPPKTSVTFFCPEKAKGSTVGNFKHLRTLEKKNSNAIYWSPRGRFVVVATVANAQNSDLEFYDLDFEGEKPESDKDLTANLQLTNTADHYGMTDIQWDPAGRFVASWASAWKHSMENGYHIYDFKGEQLREEPVEKFRQLAWRPRPPTLLSKEEQKQIRKNLREYSKQFEQEDAERGASADLAVVEARRRLLDEWLAWRASVEAEIEEERLERGLPANPVEGLAEQPENGEEQQVIEEIVEEVIEETEEIVP</sequence>
<dbReference type="GO" id="GO:0033290">
    <property type="term" value="C:eukaryotic 48S preinitiation complex"/>
    <property type="evidence" value="ECO:0007669"/>
    <property type="project" value="UniProtKB-UniRule"/>
</dbReference>
<dbReference type="SMART" id="SM00360">
    <property type="entry name" value="RRM"/>
    <property type="match status" value="1"/>
</dbReference>
<protein>
    <recommendedName>
        <fullName evidence="8">Eukaryotic translation initiation factor 3 subunit B</fullName>
        <shortName evidence="8">eIF3b</shortName>
    </recommendedName>
    <alternativeName>
        <fullName evidence="8">Eukaryotic translation initiation factor 3 90 kDa subunit homolog</fullName>
        <shortName evidence="8">eIF3 p90</shortName>
    </alternativeName>
    <alternativeName>
        <fullName evidence="8">Translation initiation factor eIF3, p90 subunit homolog</fullName>
    </alternativeName>
</protein>
<dbReference type="PROSITE" id="PS50102">
    <property type="entry name" value="RRM"/>
    <property type="match status" value="1"/>
</dbReference>
<dbReference type="InterPro" id="IPR034363">
    <property type="entry name" value="eIF3B_RRM"/>
</dbReference>
<evidence type="ECO:0000313" key="11">
    <source>
        <dbReference type="EMBL" id="TRX98087.1"/>
    </source>
</evidence>
<dbReference type="InterPro" id="IPR011400">
    <property type="entry name" value="EIF3B"/>
</dbReference>
<dbReference type="CDD" id="cd12278">
    <property type="entry name" value="RRM_eIF3B"/>
    <property type="match status" value="1"/>
</dbReference>
<dbReference type="Pfam" id="PF08662">
    <property type="entry name" value="eIF2A"/>
    <property type="match status" value="1"/>
</dbReference>
<dbReference type="InterPro" id="IPR000504">
    <property type="entry name" value="RRM_dom"/>
</dbReference>
<dbReference type="EMBL" id="VFLP01000004">
    <property type="protein sequence ID" value="TRX98087.1"/>
    <property type="molecule type" value="Genomic_DNA"/>
</dbReference>
<comment type="caution">
    <text evidence="11">The sequence shown here is derived from an EMBL/GenBank/DDBJ whole genome shotgun (WGS) entry which is preliminary data.</text>
</comment>
<comment type="similarity">
    <text evidence="8">Belongs to the eIF-3 subunit B family.</text>
</comment>
<dbReference type="PANTHER" id="PTHR14068:SF0">
    <property type="entry name" value="EUKARYOTIC TRANSLATION INITIATION FACTOR 3 SUBUNIT B"/>
    <property type="match status" value="1"/>
</dbReference>
<dbReference type="InterPro" id="IPR015943">
    <property type="entry name" value="WD40/YVTN_repeat-like_dom_sf"/>
</dbReference>
<keyword evidence="6 8" id="KW-0694">RNA-binding</keyword>